<evidence type="ECO:0000313" key="14">
    <source>
        <dbReference type="Proteomes" id="UP001404956"/>
    </source>
</evidence>
<proteinExistence type="inferred from homology"/>
<reference evidence="13 14" key="1">
    <citation type="submission" date="2024-02" db="EMBL/GenBank/DDBJ databases">
        <title>Deinococcus aluminii NBRC 112889.</title>
        <authorList>
            <person name="Ichikawa N."/>
            <person name="Katano-Makiyama Y."/>
            <person name="Hidaka K."/>
        </authorList>
    </citation>
    <scope>NUCLEOTIDE SEQUENCE [LARGE SCALE GENOMIC DNA]</scope>
    <source>
        <strain evidence="13 14">NBRC 112889</strain>
    </source>
</reference>
<dbReference type="PANTHER" id="PTHR43504">
    <property type="entry name" value="ISOCITRATE DEHYDROGENASE [NADP]"/>
    <property type="match status" value="1"/>
</dbReference>
<evidence type="ECO:0000256" key="4">
    <source>
        <dbReference type="ARBA" id="ARBA00022532"/>
    </source>
</evidence>
<dbReference type="PANTHER" id="PTHR43504:SF1">
    <property type="entry name" value="ISOCITRATE DEHYDROGENASE [NADP]"/>
    <property type="match status" value="1"/>
</dbReference>
<comment type="similarity">
    <text evidence="1">Belongs to the isocitrate and isopropylmalate dehydrogenases family.</text>
</comment>
<dbReference type="Pfam" id="PF00180">
    <property type="entry name" value="Iso_dh"/>
    <property type="match status" value="1"/>
</dbReference>
<keyword evidence="9 11" id="KW-0464">Manganese</keyword>
<comment type="subunit">
    <text evidence="2">Homodimer.</text>
</comment>
<comment type="caution">
    <text evidence="13">The sequence shown here is derived from an EMBL/GenBank/DDBJ whole genome shotgun (WGS) entry which is preliminary data.</text>
</comment>
<evidence type="ECO:0000256" key="3">
    <source>
        <dbReference type="ARBA" id="ARBA00022435"/>
    </source>
</evidence>
<evidence type="ECO:0000259" key="12">
    <source>
        <dbReference type="SMART" id="SM01329"/>
    </source>
</evidence>
<evidence type="ECO:0000256" key="10">
    <source>
        <dbReference type="ARBA" id="ARBA00023554"/>
    </source>
</evidence>
<feature type="domain" description="Isopropylmalate dehydrogenase-like" evidence="12">
    <location>
        <begin position="32"/>
        <end position="413"/>
    </location>
</feature>
<dbReference type="SUPFAM" id="SSF53659">
    <property type="entry name" value="Isocitrate/Isopropylmalate dehydrogenase-like"/>
    <property type="match status" value="1"/>
</dbReference>
<keyword evidence="6" id="KW-0460">Magnesium</keyword>
<keyword evidence="4 11" id="KW-0816">Tricarboxylic acid cycle</keyword>
<dbReference type="Proteomes" id="UP001404956">
    <property type="component" value="Unassembled WGS sequence"/>
</dbReference>
<dbReference type="Gene3D" id="3.40.718.10">
    <property type="entry name" value="Isopropylmalate Dehydrogenase"/>
    <property type="match status" value="1"/>
</dbReference>
<dbReference type="InterPro" id="IPR004439">
    <property type="entry name" value="Isocitrate_DH_NADP_dimer_prok"/>
</dbReference>
<evidence type="ECO:0000256" key="9">
    <source>
        <dbReference type="ARBA" id="ARBA00023211"/>
    </source>
</evidence>
<evidence type="ECO:0000313" key="13">
    <source>
        <dbReference type="EMBL" id="GAA5532594.1"/>
    </source>
</evidence>
<evidence type="ECO:0000256" key="6">
    <source>
        <dbReference type="ARBA" id="ARBA00022842"/>
    </source>
</evidence>
<keyword evidence="5 11" id="KW-0479">Metal-binding</keyword>
<evidence type="ECO:0000256" key="8">
    <source>
        <dbReference type="ARBA" id="ARBA00023002"/>
    </source>
</evidence>
<dbReference type="EC" id="1.1.1.42" evidence="11"/>
<gene>
    <name evidence="13" type="primary">icd</name>
    <name evidence="13" type="ORF">Dalu01_00983</name>
</gene>
<organism evidence="13 14">
    <name type="scientific">Deinococcus aluminii</name>
    <dbReference type="NCBI Taxonomy" id="1656885"/>
    <lineage>
        <taxon>Bacteria</taxon>
        <taxon>Thermotogati</taxon>
        <taxon>Deinococcota</taxon>
        <taxon>Deinococci</taxon>
        <taxon>Deinococcales</taxon>
        <taxon>Deinococcaceae</taxon>
        <taxon>Deinococcus</taxon>
    </lineage>
</organism>
<dbReference type="InterPro" id="IPR019818">
    <property type="entry name" value="IsoCit/isopropylmalate_DH_CS"/>
</dbReference>
<dbReference type="EMBL" id="BAABRV010000002">
    <property type="protein sequence ID" value="GAA5532594.1"/>
    <property type="molecule type" value="Genomic_DNA"/>
</dbReference>
<dbReference type="NCBIfam" id="NF005425">
    <property type="entry name" value="PRK07006.1"/>
    <property type="match status" value="1"/>
</dbReference>
<accession>A0ABP9XB71</accession>
<protein>
    <recommendedName>
        <fullName evidence="11">Isocitrate dehydrogenase [NADP]</fullName>
        <ecNumber evidence="11">1.1.1.42</ecNumber>
    </recommendedName>
</protein>
<dbReference type="NCBIfam" id="TIGR00183">
    <property type="entry name" value="prok_nadp_idh"/>
    <property type="match status" value="1"/>
</dbReference>
<comment type="cofactor">
    <cofactor evidence="11">
        <name>Mg(2+)</name>
        <dbReference type="ChEBI" id="CHEBI:18420"/>
    </cofactor>
    <cofactor evidence="11">
        <name>Mn(2+)</name>
        <dbReference type="ChEBI" id="CHEBI:29035"/>
    </cofactor>
</comment>
<evidence type="ECO:0000256" key="7">
    <source>
        <dbReference type="ARBA" id="ARBA00022857"/>
    </source>
</evidence>
<keyword evidence="8" id="KW-0560">Oxidoreductase</keyword>
<evidence type="ECO:0000256" key="1">
    <source>
        <dbReference type="ARBA" id="ARBA00007769"/>
    </source>
</evidence>
<evidence type="ECO:0000256" key="11">
    <source>
        <dbReference type="RuleBase" id="RU004446"/>
    </source>
</evidence>
<keyword evidence="3 11" id="KW-0329">Glyoxylate bypass</keyword>
<evidence type="ECO:0000256" key="2">
    <source>
        <dbReference type="ARBA" id="ARBA00011738"/>
    </source>
</evidence>
<name>A0ABP9XB71_9DEIO</name>
<dbReference type="SMART" id="SM01329">
    <property type="entry name" value="Iso_dh"/>
    <property type="match status" value="1"/>
</dbReference>
<dbReference type="RefSeq" id="WP_345451856.1">
    <property type="nucleotide sequence ID" value="NZ_BAABRV010000002.1"/>
</dbReference>
<evidence type="ECO:0000256" key="5">
    <source>
        <dbReference type="ARBA" id="ARBA00022723"/>
    </source>
</evidence>
<keyword evidence="7 11" id="KW-0521">NADP</keyword>
<keyword evidence="14" id="KW-1185">Reference proteome</keyword>
<dbReference type="InterPro" id="IPR024084">
    <property type="entry name" value="IsoPropMal-DH-like_dom"/>
</dbReference>
<dbReference type="PROSITE" id="PS00470">
    <property type="entry name" value="IDH_IMDH"/>
    <property type="match status" value="1"/>
</dbReference>
<comment type="catalytic activity">
    <reaction evidence="10">
        <text>D-threo-isocitrate + NADP(+) = 2-oxoglutarate + CO2 + NADPH</text>
        <dbReference type="Rhea" id="RHEA:19629"/>
        <dbReference type="ChEBI" id="CHEBI:15562"/>
        <dbReference type="ChEBI" id="CHEBI:16526"/>
        <dbReference type="ChEBI" id="CHEBI:16810"/>
        <dbReference type="ChEBI" id="CHEBI:57783"/>
        <dbReference type="ChEBI" id="CHEBI:58349"/>
        <dbReference type="EC" id="1.1.1.42"/>
    </reaction>
</comment>
<sequence length="418" mass="45980">MTQLSDQHIEVPAQGEKIRMEGGKLVVPSRPVIPFVEGDGTGPDIWRASVRVFDAAVEQAYGGEKKIEWMEVYAGEKALEVYGEGEWLPQGTLDAFNEYLFGIKGPLTTPVGTGIRSINVALRQMLDLYACVRPVQYFPGVPSPVKRPQDVDMVIFRENTEDIYAGIEYKAGTPDAIKLRDFLINELGVNKIRFPETSSLGVKPVSQEGTERLVRAAIEYAIQNGRKSVTLVHKGNIMKFTEGGFRDWGYDLAKREFGGVEIDGGPWLQLPNGIVIKDVIADNFLQQILLRPTEYDVIATTNLNGDYISDALAAQVGGIGIAPGANINYVTGHAIFEATHGTAPKYAGKDVINPSSVILSGEMMLRYMGWVEAADLILKGLEQTIAQKVVTYDFARNMEGATEVKTSQFADKIIENMR</sequence>